<dbReference type="PANTHER" id="PTHR46491:SF3">
    <property type="entry name" value="CDGSH IRON-SULFUR DOMAIN-CONTAINING PROTEIN 3, MITOCHONDRIAL"/>
    <property type="match status" value="1"/>
</dbReference>
<sequence>MADEQILDYPGTDIEVRFDTSLCIGIAECGRSAGELFQKGRDPWCMPDASTTAEVREIVERCPSGALSYQDKTGESEQPPGENRVTVISDGPLYASGDLRIEGAPEDKPGLKTRAALCRCGKSQNKPYCDNSHREANFRDYGAVGDTGPGLETEGGPLELKAIDHGPLLVKGNVKIRAASGRIAWAGEKIALCRCGASENKPFCDGKHREIGW</sequence>
<feature type="region of interest" description="Disordered" evidence="5">
    <location>
        <begin position="66"/>
        <end position="85"/>
    </location>
</feature>
<keyword evidence="4" id="KW-0411">Iron-sulfur</keyword>
<feature type="domain" description="Iron-binding zinc finger CDGSH type" evidence="6">
    <location>
        <begin position="102"/>
        <end position="139"/>
    </location>
</feature>
<dbReference type="InterPro" id="IPR010693">
    <property type="entry name" value="Divergent_4Fe-4S_mono-cluster"/>
</dbReference>
<dbReference type="InterPro" id="IPR018967">
    <property type="entry name" value="FeS-contain_CDGSH-typ"/>
</dbReference>
<dbReference type="SMART" id="SM00704">
    <property type="entry name" value="ZnF_CDGSH"/>
    <property type="match status" value="2"/>
</dbReference>
<evidence type="ECO:0000256" key="2">
    <source>
        <dbReference type="ARBA" id="ARBA00022723"/>
    </source>
</evidence>
<keyword evidence="8" id="KW-1185">Reference proteome</keyword>
<dbReference type="InterPro" id="IPR042216">
    <property type="entry name" value="MitoNEET_CISD"/>
</dbReference>
<evidence type="ECO:0000259" key="6">
    <source>
        <dbReference type="SMART" id="SM00704"/>
    </source>
</evidence>
<dbReference type="EMBL" id="CP121472">
    <property type="protein sequence ID" value="WPL19633.1"/>
    <property type="molecule type" value="Genomic_DNA"/>
</dbReference>
<evidence type="ECO:0000256" key="1">
    <source>
        <dbReference type="ARBA" id="ARBA00022714"/>
    </source>
</evidence>
<dbReference type="Proteomes" id="UP001432180">
    <property type="component" value="Chromosome"/>
</dbReference>
<evidence type="ECO:0000256" key="3">
    <source>
        <dbReference type="ARBA" id="ARBA00023004"/>
    </source>
</evidence>
<evidence type="ECO:0000313" key="8">
    <source>
        <dbReference type="Proteomes" id="UP001432180"/>
    </source>
</evidence>
<dbReference type="Pfam" id="PF06902">
    <property type="entry name" value="Fer4_19"/>
    <property type="match status" value="1"/>
</dbReference>
<name>A0ABZ0SH67_9GAMM</name>
<evidence type="ECO:0000313" key="7">
    <source>
        <dbReference type="EMBL" id="WPL19633.1"/>
    </source>
</evidence>
<evidence type="ECO:0000256" key="4">
    <source>
        <dbReference type="ARBA" id="ARBA00023014"/>
    </source>
</evidence>
<keyword evidence="3" id="KW-0408">Iron</keyword>
<evidence type="ECO:0000256" key="5">
    <source>
        <dbReference type="SAM" id="MobiDB-lite"/>
    </source>
</evidence>
<feature type="domain" description="Iron-binding zinc finger CDGSH type" evidence="6">
    <location>
        <begin position="177"/>
        <end position="212"/>
    </location>
</feature>
<gene>
    <name evidence="7" type="ORF">Thiowin_04770</name>
</gene>
<dbReference type="RefSeq" id="WP_328985384.1">
    <property type="nucleotide sequence ID" value="NZ_CP121472.1"/>
</dbReference>
<dbReference type="PANTHER" id="PTHR46491">
    <property type="entry name" value="CDGSH IRON SULFUR DOMAIN PROTEIN HOMOLOG"/>
    <property type="match status" value="1"/>
</dbReference>
<organism evidence="7 8">
    <name type="scientific">Thiorhodovibrio winogradskyi</name>
    <dbReference type="NCBI Taxonomy" id="77007"/>
    <lineage>
        <taxon>Bacteria</taxon>
        <taxon>Pseudomonadati</taxon>
        <taxon>Pseudomonadota</taxon>
        <taxon>Gammaproteobacteria</taxon>
        <taxon>Chromatiales</taxon>
        <taxon>Chromatiaceae</taxon>
        <taxon>Thiorhodovibrio</taxon>
    </lineage>
</organism>
<dbReference type="Pfam" id="PF09360">
    <property type="entry name" value="zf-CDGSH"/>
    <property type="match status" value="2"/>
</dbReference>
<keyword evidence="1" id="KW-0001">2Fe-2S</keyword>
<protein>
    <recommendedName>
        <fullName evidence="6">Iron-binding zinc finger CDGSH type domain-containing protein</fullName>
    </recommendedName>
</protein>
<reference evidence="7 8" key="1">
    <citation type="journal article" date="2023" name="Microorganisms">
        <title>Thiorhodovibrio frisius and Trv. litoralis spp. nov., Two Novel Members from a Clade of Fastidious Purple Sulfur Bacteria That Exhibit Unique Red-Shifted Light-Harvesting Capabilities.</title>
        <authorList>
            <person name="Methner A."/>
            <person name="Kuzyk S.B."/>
            <person name="Petersen J."/>
            <person name="Bauer S."/>
            <person name="Brinkmann H."/>
            <person name="Sichau K."/>
            <person name="Wanner G."/>
            <person name="Wolf J."/>
            <person name="Neumann-Schaal M."/>
            <person name="Henke P."/>
            <person name="Tank M."/>
            <person name="Sproer C."/>
            <person name="Bunk B."/>
            <person name="Overmann J."/>
        </authorList>
    </citation>
    <scope>NUCLEOTIDE SEQUENCE [LARGE SCALE GENOMIC DNA]</scope>
    <source>
        <strain evidence="7 8">DSM 6702</strain>
    </source>
</reference>
<accession>A0ABZ0SH67</accession>
<dbReference type="Gene3D" id="3.40.5.90">
    <property type="entry name" value="CDGSH iron-sulfur domain, mitoNEET-type"/>
    <property type="match status" value="2"/>
</dbReference>
<keyword evidence="2" id="KW-0479">Metal-binding</keyword>
<dbReference type="InterPro" id="IPR052950">
    <property type="entry name" value="CISD"/>
</dbReference>
<proteinExistence type="predicted"/>